<dbReference type="Proteomes" id="UP000244441">
    <property type="component" value="Chromosome"/>
</dbReference>
<name>A0A2S0VUI9_9ALTE</name>
<evidence type="ECO:0000313" key="2">
    <source>
        <dbReference type="Proteomes" id="UP000244441"/>
    </source>
</evidence>
<dbReference type="KEGG" id="cate:C2869_16290"/>
<organism evidence="1 2">
    <name type="scientific">Saccharobesus litoralis</name>
    <dbReference type="NCBI Taxonomy" id="2172099"/>
    <lineage>
        <taxon>Bacteria</taxon>
        <taxon>Pseudomonadati</taxon>
        <taxon>Pseudomonadota</taxon>
        <taxon>Gammaproteobacteria</taxon>
        <taxon>Alteromonadales</taxon>
        <taxon>Alteromonadaceae</taxon>
        <taxon>Saccharobesus</taxon>
    </lineage>
</organism>
<gene>
    <name evidence="1" type="ORF">C2869_16290</name>
</gene>
<accession>A0A2S0VUI9</accession>
<dbReference type="EMBL" id="CP026604">
    <property type="protein sequence ID" value="AWB67887.1"/>
    <property type="molecule type" value="Genomic_DNA"/>
</dbReference>
<sequence>MDTFESVKCRSTEWQSISESGLRSVFAYLILKSLIQVRLGINDIAATVDASIKTVTNNAIVKAVIIIFSNQCYFNFN</sequence>
<keyword evidence="2" id="KW-1185">Reference proteome</keyword>
<reference evidence="1 2" key="1">
    <citation type="submission" date="2018-01" db="EMBL/GenBank/DDBJ databases">
        <title>Genome sequence of a Cantenovulum-like bacteria.</title>
        <authorList>
            <person name="Tan W.R."/>
            <person name="Lau N.-S."/>
            <person name="Go F."/>
            <person name="Amirul A.-A.A."/>
        </authorList>
    </citation>
    <scope>NUCLEOTIDE SEQUENCE [LARGE SCALE GENOMIC DNA]</scope>
    <source>
        <strain evidence="1 2">CCB-QB4</strain>
    </source>
</reference>
<protein>
    <submittedName>
        <fullName evidence="1">Uncharacterized protein</fullName>
    </submittedName>
</protein>
<proteinExistence type="predicted"/>
<evidence type="ECO:0000313" key="1">
    <source>
        <dbReference type="EMBL" id="AWB67887.1"/>
    </source>
</evidence>
<dbReference type="AlphaFoldDB" id="A0A2S0VUI9"/>